<evidence type="ECO:0000256" key="3">
    <source>
        <dbReference type="ARBA" id="ARBA00022576"/>
    </source>
</evidence>
<dbReference type="InterPro" id="IPR015422">
    <property type="entry name" value="PyrdxlP-dep_Trfase_small"/>
</dbReference>
<dbReference type="Pfam" id="PF00155">
    <property type="entry name" value="Aminotran_1_2"/>
    <property type="match status" value="1"/>
</dbReference>
<dbReference type="InterPro" id="IPR004839">
    <property type="entry name" value="Aminotransferase_I/II_large"/>
</dbReference>
<dbReference type="RefSeq" id="WP_115566743.1">
    <property type="nucleotide sequence ID" value="NZ_QRGR01000019.1"/>
</dbReference>
<sequence length="422" mass="46427">MIQRSDRLHNVSYELRGPVYEKAKELELQGHKVTNLNIGNPAPFGFNAPQAVLQQIVENLSLAQGYSDHKGLLSAREAVKTYYEKAGVAHIHVDDIFLGNGLSELIMQSVQALVNNGDEMLVPSPDYPLWTAAVNFSGGKAVHYLCDEASDWYPDVADIKSKITSKTRAIVIINPNNPTGAVYSKDILTEIVALAEEHELIIFSDEIYDKILYDGVEHIPTATLSDSAVCITMSGLSKNYLAAGFRAGWMLISGAKSKAADYIDGLNTLASLRVCSNVPAQYAIQVALEGVPSVQDLVLPTGRLGKQRNACYEKLTAIPGITCVKPMGAFYMFPKIDAKRFDVHNDQQLVLDLLAAQHVFVVQGSGFNWHKPDHFRIVYLPEVEVLDKTIDKLSLFFSTYKQAPKSASEKEPVLTLSVQLSD</sequence>
<dbReference type="Gene3D" id="3.40.640.10">
    <property type="entry name" value="Type I PLP-dependent aspartate aminotransferase-like (Major domain)"/>
    <property type="match status" value="1"/>
</dbReference>
<dbReference type="GO" id="GO:0030170">
    <property type="term" value="F:pyridoxal phosphate binding"/>
    <property type="evidence" value="ECO:0007669"/>
    <property type="project" value="InterPro"/>
</dbReference>
<dbReference type="InterPro" id="IPR015424">
    <property type="entry name" value="PyrdxlP-dep_Trfase"/>
</dbReference>
<evidence type="ECO:0000256" key="4">
    <source>
        <dbReference type="ARBA" id="ARBA00022679"/>
    </source>
</evidence>
<name>A0A3D8L9D0_9BACT</name>
<keyword evidence="3 6" id="KW-0032">Aminotransferase</keyword>
<keyword evidence="5" id="KW-0663">Pyridoxal phosphate</keyword>
<dbReference type="InterPro" id="IPR004838">
    <property type="entry name" value="NHTrfase_class1_PyrdxlP-BS"/>
</dbReference>
<evidence type="ECO:0000313" key="9">
    <source>
        <dbReference type="Proteomes" id="UP000256708"/>
    </source>
</evidence>
<dbReference type="CDD" id="cd00609">
    <property type="entry name" value="AAT_like"/>
    <property type="match status" value="1"/>
</dbReference>
<dbReference type="InterPro" id="IPR015421">
    <property type="entry name" value="PyrdxlP-dep_Trfase_major"/>
</dbReference>
<accession>A0A3D8L9D0</accession>
<comment type="caution">
    <text evidence="8">The sequence shown here is derived from an EMBL/GenBank/DDBJ whole genome shotgun (WGS) entry which is preliminary data.</text>
</comment>
<dbReference type="Gene3D" id="3.90.1150.10">
    <property type="entry name" value="Aspartate Aminotransferase, domain 1"/>
    <property type="match status" value="1"/>
</dbReference>
<comment type="cofactor">
    <cofactor evidence="1 6">
        <name>pyridoxal 5'-phosphate</name>
        <dbReference type="ChEBI" id="CHEBI:597326"/>
    </cofactor>
</comment>
<gene>
    <name evidence="8" type="ORF">DXT99_16830</name>
</gene>
<dbReference type="PROSITE" id="PS00105">
    <property type="entry name" value="AA_TRANSFER_CLASS_1"/>
    <property type="match status" value="1"/>
</dbReference>
<dbReference type="Proteomes" id="UP000256708">
    <property type="component" value="Unassembled WGS sequence"/>
</dbReference>
<reference evidence="9" key="1">
    <citation type="submission" date="2018-08" db="EMBL/GenBank/DDBJ databases">
        <authorList>
            <person name="Liu Z.-W."/>
            <person name="Du Z.-J."/>
        </authorList>
    </citation>
    <scope>NUCLEOTIDE SEQUENCE [LARGE SCALE GENOMIC DNA]</scope>
    <source>
        <strain evidence="9">H4X</strain>
    </source>
</reference>
<feature type="domain" description="Aminotransferase class I/classII large" evidence="7">
    <location>
        <begin position="32"/>
        <end position="386"/>
    </location>
</feature>
<organism evidence="8 9">
    <name type="scientific">Pontibacter diazotrophicus</name>
    <dbReference type="NCBI Taxonomy" id="1400979"/>
    <lineage>
        <taxon>Bacteria</taxon>
        <taxon>Pseudomonadati</taxon>
        <taxon>Bacteroidota</taxon>
        <taxon>Cytophagia</taxon>
        <taxon>Cytophagales</taxon>
        <taxon>Hymenobacteraceae</taxon>
        <taxon>Pontibacter</taxon>
    </lineage>
</organism>
<evidence type="ECO:0000256" key="2">
    <source>
        <dbReference type="ARBA" id="ARBA00007441"/>
    </source>
</evidence>
<evidence type="ECO:0000256" key="6">
    <source>
        <dbReference type="RuleBase" id="RU000481"/>
    </source>
</evidence>
<evidence type="ECO:0000313" key="8">
    <source>
        <dbReference type="EMBL" id="RDV13964.1"/>
    </source>
</evidence>
<proteinExistence type="inferred from homology"/>
<dbReference type="SUPFAM" id="SSF53383">
    <property type="entry name" value="PLP-dependent transferases"/>
    <property type="match status" value="1"/>
</dbReference>
<protein>
    <recommendedName>
        <fullName evidence="6">Aminotransferase</fullName>
        <ecNumber evidence="6">2.6.1.-</ecNumber>
    </recommendedName>
</protein>
<keyword evidence="4 6" id="KW-0808">Transferase</keyword>
<dbReference type="AlphaFoldDB" id="A0A3D8L9D0"/>
<dbReference type="EMBL" id="QRGR01000019">
    <property type="protein sequence ID" value="RDV13964.1"/>
    <property type="molecule type" value="Genomic_DNA"/>
</dbReference>
<dbReference type="PANTHER" id="PTHR43488">
    <property type="entry name" value="GLUTAMATE-PYRUVATE AMINOTRANSFERASE ALAA"/>
    <property type="match status" value="1"/>
</dbReference>
<dbReference type="OrthoDB" id="1489696at2"/>
<evidence type="ECO:0000256" key="5">
    <source>
        <dbReference type="ARBA" id="ARBA00022898"/>
    </source>
</evidence>
<evidence type="ECO:0000259" key="7">
    <source>
        <dbReference type="Pfam" id="PF00155"/>
    </source>
</evidence>
<keyword evidence="9" id="KW-1185">Reference proteome</keyword>
<dbReference type="EC" id="2.6.1.-" evidence="6"/>
<evidence type="ECO:0000256" key="1">
    <source>
        <dbReference type="ARBA" id="ARBA00001933"/>
    </source>
</evidence>
<dbReference type="PANTHER" id="PTHR43488:SF2">
    <property type="entry name" value="GLUTAMATE-PYRUVATE AMINOTRANSFERASE ALAA"/>
    <property type="match status" value="1"/>
</dbReference>
<dbReference type="GO" id="GO:0008483">
    <property type="term" value="F:transaminase activity"/>
    <property type="evidence" value="ECO:0007669"/>
    <property type="project" value="UniProtKB-KW"/>
</dbReference>
<comment type="similarity">
    <text evidence="2 6">Belongs to the class-I pyridoxal-phosphate-dependent aminotransferase family.</text>
</comment>
<dbReference type="InterPro" id="IPR051926">
    <property type="entry name" value="Ala_Aminotransferase"/>
</dbReference>